<reference evidence="5" key="1">
    <citation type="submission" date="2020-10" db="EMBL/GenBank/DDBJ databases">
        <title>De novo genome project of the cellulose decomposer Thermobifida halotolerans type strain.</title>
        <authorList>
            <person name="Nagy I."/>
            <person name="Horvath B."/>
            <person name="Kukolya J."/>
            <person name="Nagy I."/>
            <person name="Orsini M."/>
        </authorList>
    </citation>
    <scope>NUCLEOTIDE SEQUENCE</scope>
    <source>
        <strain evidence="5">DSM 44931</strain>
    </source>
</reference>
<evidence type="ECO:0000259" key="4">
    <source>
        <dbReference type="SMART" id="SM00387"/>
    </source>
</evidence>
<evidence type="ECO:0000313" key="6">
    <source>
        <dbReference type="Proteomes" id="UP000265719"/>
    </source>
</evidence>
<dbReference type="GO" id="GO:0046983">
    <property type="term" value="F:protein dimerization activity"/>
    <property type="evidence" value="ECO:0007669"/>
    <property type="project" value="InterPro"/>
</dbReference>
<dbReference type="InterPro" id="IPR036890">
    <property type="entry name" value="HATPase_C_sf"/>
</dbReference>
<sequence>MLTGYAVFSWLLSRYWERLSPHASRCLPLIVADTFVASAILGVGGPSGAFFLATLFTSTAAGVRYGVRGVAGVSTLQVLGYLAAVFVPSGGPVEAGATVWTGVQVVVVHPLLYPVAGHIGLRLRGLFEELTSEQERRRVAERAAAAAEERTRLARDMHDSVAKTLRGIALAAQALPLWLERDPERAAATAAQVVAAAGTAVREIRELITDLRESPAGPSVADGVAAVLREWSAQTGVAAGLCVRGTPLPLPVVARHETVAVLREALTNIDRHSAAETVTVELAAEAEHLVMTVRDNGRGFDPVLPLPGRYGLVGMRERAARAGGSLTLTSATGSGTTVTLRVPMADTPSEDREPSP</sequence>
<keyword evidence="1" id="KW-0808">Transferase</keyword>
<dbReference type="SMART" id="SM00387">
    <property type="entry name" value="HATPase_c"/>
    <property type="match status" value="1"/>
</dbReference>
<evidence type="ECO:0000313" key="5">
    <source>
        <dbReference type="EMBL" id="UOE22058.1"/>
    </source>
</evidence>
<dbReference type="EMBL" id="CP063196">
    <property type="protein sequence ID" value="UOE22058.1"/>
    <property type="molecule type" value="Genomic_DNA"/>
</dbReference>
<dbReference type="SUPFAM" id="SSF55874">
    <property type="entry name" value="ATPase domain of HSP90 chaperone/DNA topoisomerase II/histidine kinase"/>
    <property type="match status" value="1"/>
</dbReference>
<gene>
    <name evidence="5" type="ORF">NI17_014170</name>
</gene>
<protein>
    <submittedName>
        <fullName evidence="5">Sensor histidine kinase</fullName>
    </submittedName>
</protein>
<dbReference type="Pfam" id="PF07730">
    <property type="entry name" value="HisKA_3"/>
    <property type="match status" value="1"/>
</dbReference>
<dbReference type="Proteomes" id="UP000265719">
    <property type="component" value="Chromosome"/>
</dbReference>
<dbReference type="Gene3D" id="3.30.565.10">
    <property type="entry name" value="Histidine kinase-like ATPase, C-terminal domain"/>
    <property type="match status" value="1"/>
</dbReference>
<dbReference type="InterPro" id="IPR003594">
    <property type="entry name" value="HATPase_dom"/>
</dbReference>
<evidence type="ECO:0000256" key="2">
    <source>
        <dbReference type="ARBA" id="ARBA00022777"/>
    </source>
</evidence>
<accession>A0AA97M6C0</accession>
<organism evidence="5 6">
    <name type="scientific">Thermobifida halotolerans</name>
    <dbReference type="NCBI Taxonomy" id="483545"/>
    <lineage>
        <taxon>Bacteria</taxon>
        <taxon>Bacillati</taxon>
        <taxon>Actinomycetota</taxon>
        <taxon>Actinomycetes</taxon>
        <taxon>Streptosporangiales</taxon>
        <taxon>Nocardiopsidaceae</taxon>
        <taxon>Thermobifida</taxon>
    </lineage>
</organism>
<dbReference type="PANTHER" id="PTHR24421">
    <property type="entry name" value="NITRATE/NITRITE SENSOR PROTEIN NARX-RELATED"/>
    <property type="match status" value="1"/>
</dbReference>
<dbReference type="KEGG" id="thao:NI17_014170"/>
<dbReference type="PANTHER" id="PTHR24421:SF61">
    <property type="entry name" value="OXYGEN SENSOR HISTIDINE KINASE NREB"/>
    <property type="match status" value="1"/>
</dbReference>
<dbReference type="GO" id="GO:0016020">
    <property type="term" value="C:membrane"/>
    <property type="evidence" value="ECO:0007669"/>
    <property type="project" value="InterPro"/>
</dbReference>
<keyword evidence="3" id="KW-0902">Two-component regulatory system</keyword>
<keyword evidence="6" id="KW-1185">Reference proteome</keyword>
<dbReference type="Gene3D" id="1.20.5.1930">
    <property type="match status" value="1"/>
</dbReference>
<name>A0AA97M6C0_9ACTN</name>
<dbReference type="AlphaFoldDB" id="A0AA97M6C0"/>
<proteinExistence type="predicted"/>
<dbReference type="GO" id="GO:0000155">
    <property type="term" value="F:phosphorelay sensor kinase activity"/>
    <property type="evidence" value="ECO:0007669"/>
    <property type="project" value="InterPro"/>
</dbReference>
<feature type="domain" description="Histidine kinase/HSP90-like ATPase" evidence="4">
    <location>
        <begin position="253"/>
        <end position="346"/>
    </location>
</feature>
<evidence type="ECO:0000256" key="3">
    <source>
        <dbReference type="ARBA" id="ARBA00023012"/>
    </source>
</evidence>
<evidence type="ECO:0000256" key="1">
    <source>
        <dbReference type="ARBA" id="ARBA00022679"/>
    </source>
</evidence>
<dbReference type="InterPro" id="IPR050482">
    <property type="entry name" value="Sensor_HK_TwoCompSys"/>
</dbReference>
<dbReference type="InterPro" id="IPR011712">
    <property type="entry name" value="Sig_transdc_His_kin_sub3_dim/P"/>
</dbReference>
<dbReference type="CDD" id="cd16917">
    <property type="entry name" value="HATPase_UhpB-NarQ-NarX-like"/>
    <property type="match status" value="1"/>
</dbReference>
<dbReference type="Pfam" id="PF02518">
    <property type="entry name" value="HATPase_c"/>
    <property type="match status" value="1"/>
</dbReference>
<keyword evidence="2 5" id="KW-0418">Kinase</keyword>